<dbReference type="EC" id="3.1.2.20" evidence="5"/>
<evidence type="ECO:0000256" key="5">
    <source>
        <dbReference type="ARBA" id="ARBA00038894"/>
    </source>
</evidence>
<evidence type="ECO:0000256" key="1">
    <source>
        <dbReference type="ARBA" id="ARBA00006538"/>
    </source>
</evidence>
<dbReference type="GO" id="GO:0009062">
    <property type="term" value="P:fatty acid catabolic process"/>
    <property type="evidence" value="ECO:0007669"/>
    <property type="project" value="TreeGrafter"/>
</dbReference>
<dbReference type="GO" id="GO:0005829">
    <property type="term" value="C:cytosol"/>
    <property type="evidence" value="ECO:0007669"/>
    <property type="project" value="TreeGrafter"/>
</dbReference>
<dbReference type="Proteomes" id="UP000037660">
    <property type="component" value="Unassembled WGS sequence"/>
</dbReference>
<dbReference type="GO" id="GO:0006637">
    <property type="term" value="P:acyl-CoA metabolic process"/>
    <property type="evidence" value="ECO:0007669"/>
    <property type="project" value="InterPro"/>
</dbReference>
<comment type="catalytic activity">
    <reaction evidence="6">
        <text>a fatty acyl-CoA + H2O = a fatty acid + CoA + H(+)</text>
        <dbReference type="Rhea" id="RHEA:16781"/>
        <dbReference type="ChEBI" id="CHEBI:15377"/>
        <dbReference type="ChEBI" id="CHEBI:15378"/>
        <dbReference type="ChEBI" id="CHEBI:28868"/>
        <dbReference type="ChEBI" id="CHEBI:57287"/>
        <dbReference type="ChEBI" id="CHEBI:77636"/>
        <dbReference type="EC" id="3.1.2.20"/>
    </reaction>
    <physiologicalReaction direction="left-to-right" evidence="6">
        <dbReference type="Rhea" id="RHEA:16782"/>
    </physiologicalReaction>
</comment>
<dbReference type="CDD" id="cd03445">
    <property type="entry name" value="Thioesterase_II_repeat2"/>
    <property type="match status" value="1"/>
</dbReference>
<comment type="subunit">
    <text evidence="2">Homotetramer.</text>
</comment>
<dbReference type="PANTHER" id="PTHR11066:SF34">
    <property type="entry name" value="ACYL-COENZYME A THIOESTERASE 8"/>
    <property type="match status" value="1"/>
</dbReference>
<evidence type="ECO:0000259" key="9">
    <source>
        <dbReference type="Pfam" id="PF02551"/>
    </source>
</evidence>
<dbReference type="InterPro" id="IPR029069">
    <property type="entry name" value="HotDog_dom_sf"/>
</dbReference>
<feature type="domain" description="Acyl-CoA thioesterase 2 C-terminal" evidence="9">
    <location>
        <begin position="186"/>
        <end position="310"/>
    </location>
</feature>
<dbReference type="AlphaFoldDB" id="A0A0K8P599"/>
<evidence type="ECO:0000313" key="11">
    <source>
        <dbReference type="EMBL" id="GAP37674.1"/>
    </source>
</evidence>
<dbReference type="FunFam" id="2.40.160.210:FF:000001">
    <property type="entry name" value="Acyl-CoA thioesterase II"/>
    <property type="match status" value="1"/>
</dbReference>
<dbReference type="InterPro" id="IPR042171">
    <property type="entry name" value="Acyl-CoA_hotdog"/>
</dbReference>
<dbReference type="InterPro" id="IPR049449">
    <property type="entry name" value="TesB_ACOT8-like_N"/>
</dbReference>
<evidence type="ECO:0000256" key="3">
    <source>
        <dbReference type="ARBA" id="ARBA00022801"/>
    </source>
</evidence>
<name>A0A0K8P599_PISS1</name>
<comment type="similarity">
    <text evidence="1">Belongs to the C/M/P thioester hydrolase family.</text>
</comment>
<keyword evidence="3 11" id="KW-0378">Hydrolase</keyword>
<evidence type="ECO:0000256" key="4">
    <source>
        <dbReference type="ARBA" id="ARBA00023098"/>
    </source>
</evidence>
<dbReference type="InterPro" id="IPR025652">
    <property type="entry name" value="TesB_C"/>
</dbReference>
<dbReference type="Pfam" id="PF02551">
    <property type="entry name" value="Acyl_CoA_thio"/>
    <property type="match status" value="1"/>
</dbReference>
<evidence type="ECO:0000256" key="7">
    <source>
        <dbReference type="ARBA" id="ARBA00071120"/>
    </source>
</evidence>
<reference evidence="12" key="1">
    <citation type="submission" date="2015-07" db="EMBL/GenBank/DDBJ databases">
        <title>Discovery of a poly(ethylene terephthalate assimilation.</title>
        <authorList>
            <person name="Yoshida S."/>
            <person name="Hiraga K."/>
            <person name="Takehana T."/>
            <person name="Taniguchi I."/>
            <person name="Yamaji H."/>
            <person name="Maeda Y."/>
            <person name="Toyohara K."/>
            <person name="Miyamoto K."/>
            <person name="Kimura Y."/>
            <person name="Oda K."/>
        </authorList>
    </citation>
    <scope>NUCLEOTIDE SEQUENCE [LARGE SCALE GENOMIC DNA]</scope>
    <source>
        <strain evidence="12">NBRC 110686 / TISTR 2288 / 201-F6</strain>
    </source>
</reference>
<dbReference type="STRING" id="1547922.ISF6_3619"/>
<dbReference type="PANTHER" id="PTHR11066">
    <property type="entry name" value="ACYL-COA THIOESTERASE"/>
    <property type="match status" value="1"/>
</dbReference>
<evidence type="ECO:0000313" key="12">
    <source>
        <dbReference type="Proteomes" id="UP000037660"/>
    </source>
</evidence>
<proteinExistence type="inferred from homology"/>
<evidence type="ECO:0000256" key="2">
    <source>
        <dbReference type="ARBA" id="ARBA00011881"/>
    </source>
</evidence>
<evidence type="ECO:0000256" key="6">
    <source>
        <dbReference type="ARBA" id="ARBA00050943"/>
    </source>
</evidence>
<dbReference type="Gene3D" id="2.40.160.210">
    <property type="entry name" value="Acyl-CoA thioesterase, double hotdog domain"/>
    <property type="match status" value="1"/>
</dbReference>
<dbReference type="GO" id="GO:0047617">
    <property type="term" value="F:fatty acyl-CoA hydrolase activity"/>
    <property type="evidence" value="ECO:0007669"/>
    <property type="project" value="UniProtKB-EC"/>
</dbReference>
<dbReference type="EMBL" id="BBYR01000054">
    <property type="protein sequence ID" value="GAP37674.1"/>
    <property type="molecule type" value="Genomic_DNA"/>
</dbReference>
<evidence type="ECO:0000259" key="10">
    <source>
        <dbReference type="Pfam" id="PF13622"/>
    </source>
</evidence>
<dbReference type="InterPro" id="IPR003703">
    <property type="entry name" value="Acyl_CoA_thio"/>
</dbReference>
<protein>
    <recommendedName>
        <fullName evidence="7">Acyl-CoA thioesterase 2</fullName>
        <ecNumber evidence="5">3.1.2.20</ecNumber>
    </recommendedName>
    <alternativeName>
        <fullName evidence="8">Thioesterase II</fullName>
    </alternativeName>
</protein>
<organism evidence="11 12">
    <name type="scientific">Piscinibacter sakaiensis</name>
    <name type="common">Ideonella sakaiensis</name>
    <dbReference type="NCBI Taxonomy" id="1547922"/>
    <lineage>
        <taxon>Bacteria</taxon>
        <taxon>Pseudomonadati</taxon>
        <taxon>Pseudomonadota</taxon>
        <taxon>Betaproteobacteria</taxon>
        <taxon>Burkholderiales</taxon>
        <taxon>Sphaerotilaceae</taxon>
        <taxon>Piscinibacter</taxon>
    </lineage>
</organism>
<comment type="caution">
    <text evidence="11">The sequence shown here is derived from an EMBL/GenBank/DDBJ whole genome shotgun (WGS) entry which is preliminary data.</text>
</comment>
<evidence type="ECO:0000256" key="8">
    <source>
        <dbReference type="ARBA" id="ARBA00079653"/>
    </source>
</evidence>
<dbReference type="CDD" id="cd03444">
    <property type="entry name" value="Thioesterase_II_repeat1"/>
    <property type="match status" value="1"/>
</dbReference>
<sequence length="326" mass="35638">MTGAVSLAAGRAARSRRARAARPRAIIPAMNPALRELVDLLQVEPLEDKLFRGVSGDIGNRAVFGGQVLGQALMAAARTVPAERRVHSLHAYFLRPGDKQARIVYDVDCIRDGGSFTTRRVVAIQHGRPIFNLAASFHRPEPGFSHAAPAPQRPGPEGLPNQQALWAPHLARLPERVQARLRAEQAIEIRPLQALDPFEPAPQAPAHDLWMRASGVLPDDPVLHQAMLAYASDFGLLRSALLPHGLSFFDPRLHTASLDHAMWFHAEPRMDDWVLYCTESPWGGGARGFCRGTLHDRHGRLLASVAQEGLLRLSERPPAEPAGPAA</sequence>
<dbReference type="Pfam" id="PF13622">
    <property type="entry name" value="4HBT_3"/>
    <property type="match status" value="1"/>
</dbReference>
<gene>
    <name evidence="11" type="ORF">ISF6_3619</name>
</gene>
<keyword evidence="12" id="KW-1185">Reference proteome</keyword>
<reference evidence="11 12" key="2">
    <citation type="journal article" date="2016" name="Science">
        <title>A bacterium that degrades and assimilates poly(ethylene terephthalate).</title>
        <authorList>
            <person name="Yoshida S."/>
            <person name="Hiraga K."/>
            <person name="Takehana T."/>
            <person name="Taniguchi I."/>
            <person name="Yamaji H."/>
            <person name="Maeda Y."/>
            <person name="Toyohara K."/>
            <person name="Miyamoto K."/>
            <person name="Kimura Y."/>
            <person name="Oda K."/>
        </authorList>
    </citation>
    <scope>NUCLEOTIDE SEQUENCE [LARGE SCALE GENOMIC DNA]</scope>
    <source>
        <strain evidence="12">NBRC 110686 / TISTR 2288 / 201-F6</strain>
    </source>
</reference>
<feature type="domain" description="Acyl-CoA thioesterase-like N-terminal HotDog" evidence="10">
    <location>
        <begin position="59"/>
        <end position="138"/>
    </location>
</feature>
<dbReference type="SUPFAM" id="SSF54637">
    <property type="entry name" value="Thioesterase/thiol ester dehydrase-isomerase"/>
    <property type="match status" value="2"/>
</dbReference>
<accession>A0A0K8P599</accession>
<keyword evidence="4" id="KW-0443">Lipid metabolism</keyword>